<sequence length="39" mass="4209">MGILLGALTLRPLWYASVLALGFALLVVLAFYLKSLTVT</sequence>
<accession>A0A6J4QDK1</accession>
<protein>
    <submittedName>
        <fullName evidence="2">Uncharacterized protein</fullName>
    </submittedName>
</protein>
<gene>
    <name evidence="2" type="ORF">AVDCRST_MAG37-1369</name>
</gene>
<reference evidence="2" key="1">
    <citation type="submission" date="2020-02" db="EMBL/GenBank/DDBJ databases">
        <authorList>
            <person name="Meier V. D."/>
        </authorList>
    </citation>
    <scope>NUCLEOTIDE SEQUENCE</scope>
    <source>
        <strain evidence="2">AVDCRST_MAG37</strain>
    </source>
</reference>
<keyword evidence="1" id="KW-0812">Transmembrane</keyword>
<dbReference type="EMBL" id="CADCVD010000057">
    <property type="protein sequence ID" value="CAA9440945.1"/>
    <property type="molecule type" value="Genomic_DNA"/>
</dbReference>
<proteinExistence type="predicted"/>
<keyword evidence="1" id="KW-1133">Transmembrane helix</keyword>
<name>A0A6J4QDK1_9ACTN</name>
<evidence type="ECO:0000256" key="1">
    <source>
        <dbReference type="SAM" id="Phobius"/>
    </source>
</evidence>
<organism evidence="2">
    <name type="scientific">uncultured Rubrobacteraceae bacterium</name>
    <dbReference type="NCBI Taxonomy" id="349277"/>
    <lineage>
        <taxon>Bacteria</taxon>
        <taxon>Bacillati</taxon>
        <taxon>Actinomycetota</taxon>
        <taxon>Rubrobacteria</taxon>
        <taxon>Rubrobacterales</taxon>
        <taxon>Rubrobacteraceae</taxon>
        <taxon>environmental samples</taxon>
    </lineage>
</organism>
<evidence type="ECO:0000313" key="2">
    <source>
        <dbReference type="EMBL" id="CAA9440945.1"/>
    </source>
</evidence>
<feature type="transmembrane region" description="Helical" evidence="1">
    <location>
        <begin position="12"/>
        <end position="33"/>
    </location>
</feature>
<dbReference type="AlphaFoldDB" id="A0A6J4QDK1"/>
<keyword evidence="1" id="KW-0472">Membrane</keyword>